<keyword evidence="1" id="KW-0812">Transmembrane</keyword>
<keyword evidence="1" id="KW-0472">Membrane</keyword>
<proteinExistence type="predicted"/>
<gene>
    <name evidence="2" type="ORF">CAP_1598</name>
</gene>
<protein>
    <recommendedName>
        <fullName evidence="4">Phage holin family protein</fullName>
    </recommendedName>
</protein>
<comment type="caution">
    <text evidence="2">The sequence shown here is derived from an EMBL/GenBank/DDBJ whole genome shotgun (WGS) entry which is preliminary data.</text>
</comment>
<name>A0A017SU07_9BACT</name>
<dbReference type="Pfam" id="PF07332">
    <property type="entry name" value="Phage_holin_3_6"/>
    <property type="match status" value="1"/>
</dbReference>
<dbReference type="AlphaFoldDB" id="A0A017SU07"/>
<reference evidence="2 3" key="1">
    <citation type="submission" date="2013-05" db="EMBL/GenBank/DDBJ databases">
        <title>Genome assembly of Chondromyces apiculatus DSM 436.</title>
        <authorList>
            <person name="Sharma G."/>
            <person name="Khatri I."/>
            <person name="Kaur C."/>
            <person name="Mayilraj S."/>
            <person name="Subramanian S."/>
        </authorList>
    </citation>
    <scope>NUCLEOTIDE SEQUENCE [LARGE SCALE GENOMIC DNA]</scope>
    <source>
        <strain evidence="2 3">DSM 436</strain>
    </source>
</reference>
<dbReference type="Proteomes" id="UP000019678">
    <property type="component" value="Unassembled WGS sequence"/>
</dbReference>
<dbReference type="EMBL" id="ASRX01000140">
    <property type="protein sequence ID" value="EYF00050.1"/>
    <property type="molecule type" value="Genomic_DNA"/>
</dbReference>
<feature type="transmembrane region" description="Helical" evidence="1">
    <location>
        <begin position="47"/>
        <end position="69"/>
    </location>
</feature>
<feature type="transmembrane region" description="Helical" evidence="1">
    <location>
        <begin position="81"/>
        <end position="103"/>
    </location>
</feature>
<keyword evidence="1" id="KW-1133">Transmembrane helix</keyword>
<keyword evidence="3" id="KW-1185">Reference proteome</keyword>
<evidence type="ECO:0008006" key="4">
    <source>
        <dbReference type="Google" id="ProtNLM"/>
    </source>
</evidence>
<sequence length="126" mass="12878">MDEGTHSRTPTGELLREAVGAAGELASTEVELAKDDLKQTARKSAKAAIVLGAAVVTAVSGLQLMLLSAVLAGGKKRSRSVLMGLGMVTLGAAGGAVGVAMLPTNPLGKIKERIQSDIDQIKEQIT</sequence>
<organism evidence="2 3">
    <name type="scientific">Chondromyces apiculatus DSM 436</name>
    <dbReference type="NCBI Taxonomy" id="1192034"/>
    <lineage>
        <taxon>Bacteria</taxon>
        <taxon>Pseudomonadati</taxon>
        <taxon>Myxococcota</taxon>
        <taxon>Polyangia</taxon>
        <taxon>Polyangiales</taxon>
        <taxon>Polyangiaceae</taxon>
        <taxon>Chondromyces</taxon>
    </lineage>
</organism>
<evidence type="ECO:0000313" key="3">
    <source>
        <dbReference type="Proteomes" id="UP000019678"/>
    </source>
</evidence>
<evidence type="ECO:0000256" key="1">
    <source>
        <dbReference type="SAM" id="Phobius"/>
    </source>
</evidence>
<accession>A0A017SU07</accession>
<dbReference type="InterPro" id="IPR009937">
    <property type="entry name" value="Phage_holin_3_6"/>
</dbReference>
<dbReference type="RefSeq" id="WP_044252435.1">
    <property type="nucleotide sequence ID" value="NZ_ASRX01000140.1"/>
</dbReference>
<evidence type="ECO:0000313" key="2">
    <source>
        <dbReference type="EMBL" id="EYF00050.1"/>
    </source>
</evidence>